<dbReference type="RefSeq" id="WP_097167562.1">
    <property type="nucleotide sequence ID" value="NZ_CP028129.1"/>
</dbReference>
<name>A0ABX5ACY0_RATRA</name>
<keyword evidence="2" id="KW-1185">Reference proteome</keyword>
<proteinExistence type="predicted"/>
<sequence>MRLRAEVAEVHDRIEAQLAEWIASGAVVRIEREDDLLSTRRTWRCAPPTGDTAIACGGTAPRMEAAAL</sequence>
<evidence type="ECO:0000313" key="1">
    <source>
        <dbReference type="EMBL" id="PPH77058.1"/>
    </source>
</evidence>
<protein>
    <submittedName>
        <fullName evidence="1">Uncharacterized protein</fullName>
    </submittedName>
</protein>
<evidence type="ECO:0000313" key="2">
    <source>
        <dbReference type="Proteomes" id="UP000239698"/>
    </source>
</evidence>
<dbReference type="Proteomes" id="UP000239698">
    <property type="component" value="Unassembled WGS sequence"/>
</dbReference>
<accession>A0ABX5ACY0</accession>
<dbReference type="GeneID" id="49819362"/>
<organism evidence="1 2">
    <name type="scientific">Rathayibacter rathayi</name>
    <name type="common">Corynebacterium rathayi</name>
    <dbReference type="NCBI Taxonomy" id="33887"/>
    <lineage>
        <taxon>Bacteria</taxon>
        <taxon>Bacillati</taxon>
        <taxon>Actinomycetota</taxon>
        <taxon>Actinomycetes</taxon>
        <taxon>Micrococcales</taxon>
        <taxon>Microbacteriaceae</taxon>
        <taxon>Rathayibacter</taxon>
    </lineage>
</organism>
<comment type="caution">
    <text evidence="1">The sequence shown here is derived from an EMBL/GenBank/DDBJ whole genome shotgun (WGS) entry which is preliminary data.</text>
</comment>
<gene>
    <name evidence="1" type="ORF">C5C40_07885</name>
</gene>
<dbReference type="EMBL" id="PSVT01000013">
    <property type="protein sequence ID" value="PPH77058.1"/>
    <property type="molecule type" value="Genomic_DNA"/>
</dbReference>
<reference evidence="1 2" key="1">
    <citation type="submission" date="2018-02" db="EMBL/GenBank/DDBJ databases">
        <title>Bacteriophage NCPPB3778 and a type I-E CRISPR drive the evolution of the US Biological Select Agent, Rathayibacter toxicus.</title>
        <authorList>
            <person name="Davis E.W.II."/>
            <person name="Tabima J.F."/>
            <person name="Weisberg A.J."/>
            <person name="Lopes L.D."/>
            <person name="Wiseman M.S."/>
            <person name="Wiseman M.S."/>
            <person name="Pupko T."/>
            <person name="Belcher M.S."/>
            <person name="Sechler A.J."/>
            <person name="Tancos M.A."/>
            <person name="Schroeder B.K."/>
            <person name="Murray T.D."/>
            <person name="Luster D.G."/>
            <person name="Schneider W.L."/>
            <person name="Rogers E."/>
            <person name="Andreote F.D."/>
            <person name="Grunwald N.J."/>
            <person name="Putnam M.L."/>
            <person name="Chang J.H."/>
        </authorList>
    </citation>
    <scope>NUCLEOTIDE SEQUENCE [LARGE SCALE GENOMIC DNA]</scope>
    <source>
        <strain evidence="1 2">AY1D6</strain>
    </source>
</reference>